<evidence type="ECO:0000256" key="5">
    <source>
        <dbReference type="SAM" id="Coils"/>
    </source>
</evidence>
<dbReference type="EMBL" id="JABBWK010000703">
    <property type="protein sequence ID" value="KAG1879949.1"/>
    <property type="molecule type" value="Genomic_DNA"/>
</dbReference>
<evidence type="ECO:0000256" key="4">
    <source>
        <dbReference type="ARBA" id="ARBA00023242"/>
    </source>
</evidence>
<comment type="subcellular location">
    <subcellularLocation>
        <location evidence="1">Nucleus</location>
    </subcellularLocation>
</comment>
<sequence>MPPGKGSRVAEEYLRQKAAKLEERMRSLEDALAILQVNTSTQPHPLLTKIWTTEEADSGSSVDATSTSAHSLINTLGSLHLDGNPQTDAACFFGPSGGSEHIIGHLIPLIYRTELHSLEPPPYGSHDLALLFSTLALGALVDPTLPPYNAKAHHYQRVARAALCLQSVFTEQSMATIKSLHLMSMYYGMSGIESNTELCYSCLNLASQAALQIGFHKDPSRWGFKGREAYEHRSYFWALNLNLSGKA</sequence>
<evidence type="ECO:0000313" key="8">
    <source>
        <dbReference type="Proteomes" id="UP001195769"/>
    </source>
</evidence>
<evidence type="ECO:0000256" key="1">
    <source>
        <dbReference type="ARBA" id="ARBA00004123"/>
    </source>
</evidence>
<proteinExistence type="predicted"/>
<dbReference type="InterPro" id="IPR007219">
    <property type="entry name" value="XnlR_reg_dom"/>
</dbReference>
<dbReference type="GO" id="GO:0008270">
    <property type="term" value="F:zinc ion binding"/>
    <property type="evidence" value="ECO:0007669"/>
    <property type="project" value="InterPro"/>
</dbReference>
<evidence type="ECO:0000256" key="3">
    <source>
        <dbReference type="ARBA" id="ARBA00023125"/>
    </source>
</evidence>
<dbReference type="RefSeq" id="XP_041216058.1">
    <property type="nucleotide sequence ID" value="XM_041368995.1"/>
</dbReference>
<name>A0AAD4DMP7_9AGAM</name>
<dbReference type="GeneID" id="64663293"/>
<dbReference type="CDD" id="cd12148">
    <property type="entry name" value="fungal_TF_MHR"/>
    <property type="match status" value="1"/>
</dbReference>
<protein>
    <recommendedName>
        <fullName evidence="6">Xylanolytic transcriptional activator regulatory domain-containing protein</fullName>
    </recommendedName>
</protein>
<dbReference type="GO" id="GO:0005634">
    <property type="term" value="C:nucleus"/>
    <property type="evidence" value="ECO:0007669"/>
    <property type="project" value="UniProtKB-SubCell"/>
</dbReference>
<dbReference type="AlphaFoldDB" id="A0AAD4DMP7"/>
<keyword evidence="5" id="KW-0175">Coiled coil</keyword>
<keyword evidence="4" id="KW-0539">Nucleus</keyword>
<evidence type="ECO:0000313" key="7">
    <source>
        <dbReference type="EMBL" id="KAG1879949.1"/>
    </source>
</evidence>
<dbReference type="GO" id="GO:0003677">
    <property type="term" value="F:DNA binding"/>
    <property type="evidence" value="ECO:0007669"/>
    <property type="project" value="UniProtKB-KW"/>
</dbReference>
<evidence type="ECO:0000259" key="6">
    <source>
        <dbReference type="Pfam" id="PF04082"/>
    </source>
</evidence>
<organism evidence="7 8">
    <name type="scientific">Suillus fuscotomentosus</name>
    <dbReference type="NCBI Taxonomy" id="1912939"/>
    <lineage>
        <taxon>Eukaryota</taxon>
        <taxon>Fungi</taxon>
        <taxon>Dikarya</taxon>
        <taxon>Basidiomycota</taxon>
        <taxon>Agaricomycotina</taxon>
        <taxon>Agaricomycetes</taxon>
        <taxon>Agaricomycetidae</taxon>
        <taxon>Boletales</taxon>
        <taxon>Suillineae</taxon>
        <taxon>Suillaceae</taxon>
        <taxon>Suillus</taxon>
    </lineage>
</organism>
<gene>
    <name evidence="7" type="ORF">F5891DRAFT_1204348</name>
</gene>
<dbReference type="Proteomes" id="UP001195769">
    <property type="component" value="Unassembled WGS sequence"/>
</dbReference>
<dbReference type="InterPro" id="IPR050987">
    <property type="entry name" value="AtrR-like"/>
</dbReference>
<dbReference type="GO" id="GO:0003700">
    <property type="term" value="F:DNA-binding transcription factor activity"/>
    <property type="evidence" value="ECO:0007669"/>
    <property type="project" value="InterPro"/>
</dbReference>
<keyword evidence="3" id="KW-0238">DNA-binding</keyword>
<reference evidence="7" key="1">
    <citation type="journal article" date="2020" name="New Phytol.">
        <title>Comparative genomics reveals dynamic genome evolution in host specialist ectomycorrhizal fungi.</title>
        <authorList>
            <person name="Lofgren L.A."/>
            <person name="Nguyen N.H."/>
            <person name="Vilgalys R."/>
            <person name="Ruytinx J."/>
            <person name="Liao H.L."/>
            <person name="Branco S."/>
            <person name="Kuo A."/>
            <person name="LaButti K."/>
            <person name="Lipzen A."/>
            <person name="Andreopoulos W."/>
            <person name="Pangilinan J."/>
            <person name="Riley R."/>
            <person name="Hundley H."/>
            <person name="Na H."/>
            <person name="Barry K."/>
            <person name="Grigoriev I.V."/>
            <person name="Stajich J.E."/>
            <person name="Kennedy P.G."/>
        </authorList>
    </citation>
    <scope>NUCLEOTIDE SEQUENCE</scope>
    <source>
        <strain evidence="7">FC203</strain>
    </source>
</reference>
<accession>A0AAD4DMP7</accession>
<feature type="domain" description="Xylanolytic transcriptional activator regulatory" evidence="6">
    <location>
        <begin position="105"/>
        <end position="225"/>
    </location>
</feature>
<dbReference type="PANTHER" id="PTHR46910:SF3">
    <property type="entry name" value="HALOTOLERANCE PROTEIN 9-RELATED"/>
    <property type="match status" value="1"/>
</dbReference>
<dbReference type="PANTHER" id="PTHR46910">
    <property type="entry name" value="TRANSCRIPTION FACTOR PDR1"/>
    <property type="match status" value="1"/>
</dbReference>
<keyword evidence="2" id="KW-0479">Metal-binding</keyword>
<keyword evidence="8" id="KW-1185">Reference proteome</keyword>
<comment type="caution">
    <text evidence="7">The sequence shown here is derived from an EMBL/GenBank/DDBJ whole genome shotgun (WGS) entry which is preliminary data.</text>
</comment>
<feature type="coiled-coil region" evidence="5">
    <location>
        <begin position="11"/>
        <end position="38"/>
    </location>
</feature>
<evidence type="ECO:0000256" key="2">
    <source>
        <dbReference type="ARBA" id="ARBA00022723"/>
    </source>
</evidence>
<dbReference type="GO" id="GO:0006351">
    <property type="term" value="P:DNA-templated transcription"/>
    <property type="evidence" value="ECO:0007669"/>
    <property type="project" value="InterPro"/>
</dbReference>
<dbReference type="Pfam" id="PF04082">
    <property type="entry name" value="Fungal_trans"/>
    <property type="match status" value="1"/>
</dbReference>